<name>M1BHL4_SOLTU</name>
<dbReference type="PaxDb" id="4113-PGSC0003DMT400045397"/>
<sequence>MAGDEGDKPLVVVRCLLGYNILKQESRRMILWSWVLEDRWMIKYEDKRKMESFAMENMDCEVGE</sequence>
<evidence type="ECO:0000313" key="2">
    <source>
        <dbReference type="Proteomes" id="UP000011115"/>
    </source>
</evidence>
<evidence type="ECO:0000313" key="1">
    <source>
        <dbReference type="EnsemblPlants" id="PGSC0003DMT400045397"/>
    </source>
</evidence>
<organism evidence="1 2">
    <name type="scientific">Solanum tuberosum</name>
    <name type="common">Potato</name>
    <dbReference type="NCBI Taxonomy" id="4113"/>
    <lineage>
        <taxon>Eukaryota</taxon>
        <taxon>Viridiplantae</taxon>
        <taxon>Streptophyta</taxon>
        <taxon>Embryophyta</taxon>
        <taxon>Tracheophyta</taxon>
        <taxon>Spermatophyta</taxon>
        <taxon>Magnoliopsida</taxon>
        <taxon>eudicotyledons</taxon>
        <taxon>Gunneridae</taxon>
        <taxon>Pentapetalae</taxon>
        <taxon>asterids</taxon>
        <taxon>lamiids</taxon>
        <taxon>Solanales</taxon>
        <taxon>Solanaceae</taxon>
        <taxon>Solanoideae</taxon>
        <taxon>Solaneae</taxon>
        <taxon>Solanum</taxon>
    </lineage>
</organism>
<dbReference type="AlphaFoldDB" id="M1BHL4"/>
<accession>M1BHL4</accession>
<keyword evidence="2" id="KW-1185">Reference proteome</keyword>
<proteinExistence type="predicted"/>
<dbReference type="Proteomes" id="UP000011115">
    <property type="component" value="Unassembled WGS sequence"/>
</dbReference>
<dbReference type="HOGENOM" id="CLU_2872040_0_0_1"/>
<protein>
    <submittedName>
        <fullName evidence="1">Uncharacterized protein</fullName>
    </submittedName>
</protein>
<reference evidence="2" key="1">
    <citation type="journal article" date="2011" name="Nature">
        <title>Genome sequence and analysis of the tuber crop potato.</title>
        <authorList>
            <consortium name="The Potato Genome Sequencing Consortium"/>
        </authorList>
    </citation>
    <scope>NUCLEOTIDE SEQUENCE [LARGE SCALE GENOMIC DNA]</scope>
    <source>
        <strain evidence="2">cv. DM1-3 516 R44</strain>
    </source>
</reference>
<reference evidence="1" key="2">
    <citation type="submission" date="2015-06" db="UniProtKB">
        <authorList>
            <consortium name="EnsemblPlants"/>
        </authorList>
    </citation>
    <scope>IDENTIFICATION</scope>
    <source>
        <strain evidence="1">DM1-3 516 R44</strain>
    </source>
</reference>
<dbReference type="Gramene" id="PGSC0003DMT400045397">
    <property type="protein sequence ID" value="PGSC0003DMT400045397"/>
    <property type="gene ID" value="PGSC0003DMG400017614"/>
</dbReference>
<dbReference type="EnsemblPlants" id="PGSC0003DMT400045397">
    <property type="protein sequence ID" value="PGSC0003DMT400045397"/>
    <property type="gene ID" value="PGSC0003DMG400017614"/>
</dbReference>
<dbReference type="InParanoid" id="M1BHL4"/>